<comment type="similarity">
    <text evidence="2">Belongs to the bacterial solute-binding protein 2 family.</text>
</comment>
<feature type="region of interest" description="Disordered" evidence="4">
    <location>
        <begin position="24"/>
        <end position="54"/>
    </location>
</feature>
<dbReference type="GO" id="GO:0030313">
    <property type="term" value="C:cell envelope"/>
    <property type="evidence" value="ECO:0007669"/>
    <property type="project" value="UniProtKB-SubCell"/>
</dbReference>
<evidence type="ECO:0000256" key="3">
    <source>
        <dbReference type="ARBA" id="ARBA00022729"/>
    </source>
</evidence>
<accession>A0A926E5J9</accession>
<dbReference type="PANTHER" id="PTHR46847:SF1">
    <property type="entry name" value="D-ALLOSE-BINDING PERIPLASMIC PROTEIN-RELATED"/>
    <property type="match status" value="1"/>
</dbReference>
<evidence type="ECO:0000256" key="4">
    <source>
        <dbReference type="SAM" id="MobiDB-lite"/>
    </source>
</evidence>
<dbReference type="RefSeq" id="WP_249295594.1">
    <property type="nucleotide sequence ID" value="NZ_JACRSV010000003.1"/>
</dbReference>
<organism evidence="7 8">
    <name type="scientific">Fumia xinanensis</name>
    <dbReference type="NCBI Taxonomy" id="2763659"/>
    <lineage>
        <taxon>Bacteria</taxon>
        <taxon>Bacillati</taxon>
        <taxon>Bacillota</taxon>
        <taxon>Clostridia</taxon>
        <taxon>Eubacteriales</taxon>
        <taxon>Oscillospiraceae</taxon>
        <taxon>Fumia</taxon>
    </lineage>
</organism>
<feature type="signal peptide" evidence="5">
    <location>
        <begin position="1"/>
        <end position="22"/>
    </location>
</feature>
<dbReference type="Proteomes" id="UP000610760">
    <property type="component" value="Unassembled WGS sequence"/>
</dbReference>
<evidence type="ECO:0000313" key="7">
    <source>
        <dbReference type="EMBL" id="MBC8560559.1"/>
    </source>
</evidence>
<dbReference type="SUPFAM" id="SSF53822">
    <property type="entry name" value="Periplasmic binding protein-like I"/>
    <property type="match status" value="1"/>
</dbReference>
<feature type="chain" id="PRO_5039191008" evidence="5">
    <location>
        <begin position="23"/>
        <end position="350"/>
    </location>
</feature>
<evidence type="ECO:0000256" key="2">
    <source>
        <dbReference type="ARBA" id="ARBA00007639"/>
    </source>
</evidence>
<dbReference type="InterPro" id="IPR025997">
    <property type="entry name" value="SBP_2_dom"/>
</dbReference>
<evidence type="ECO:0000256" key="1">
    <source>
        <dbReference type="ARBA" id="ARBA00004196"/>
    </source>
</evidence>
<sequence>MKKTRLLSALLACAMVFTLGLSGCQEEQTPPPSDSGESSSESTPDSVGDATGTGVSGHKVGFIQLTLGTTYHAAMSEKFEALSKEKGVDVSMTVSQNRSAEEQLKLAEDLIAQGVEAIVLNPVGDEIVPSVVQLCENAKIPLICVDNTTAGSGYTYVGIDNFAIARGIGQYIGEKYNGGNMVYVRSTPTDTGCPALRFGGIMGGMSDQGEMARFPLIDERYAPTDVGENDGMNQMEELLAANSQIDVVLVHHDAQALGALTAINNAGRKDIKVISGFDGEKAFFEKMKENEGGKNGPDLVTGLNSPIMIAEMTMDVLDDIFSGKEVESEYLIPVIIVNYENVDEYMDYGF</sequence>
<keyword evidence="3 5" id="KW-0732">Signal</keyword>
<keyword evidence="8" id="KW-1185">Reference proteome</keyword>
<proteinExistence type="inferred from homology"/>
<gene>
    <name evidence="7" type="ORF">H8710_10840</name>
</gene>
<protein>
    <submittedName>
        <fullName evidence="7">Sugar ABC transporter substrate-binding protein</fullName>
    </submittedName>
</protein>
<dbReference type="Pfam" id="PF13407">
    <property type="entry name" value="Peripla_BP_4"/>
    <property type="match status" value="1"/>
</dbReference>
<evidence type="ECO:0000256" key="5">
    <source>
        <dbReference type="SAM" id="SignalP"/>
    </source>
</evidence>
<dbReference type="PANTHER" id="PTHR46847">
    <property type="entry name" value="D-ALLOSE-BINDING PERIPLASMIC PROTEIN-RELATED"/>
    <property type="match status" value="1"/>
</dbReference>
<name>A0A926E5J9_9FIRM</name>
<comment type="subcellular location">
    <subcellularLocation>
        <location evidence="1">Cell envelope</location>
    </subcellularLocation>
</comment>
<evidence type="ECO:0000259" key="6">
    <source>
        <dbReference type="Pfam" id="PF13407"/>
    </source>
</evidence>
<dbReference type="PROSITE" id="PS51257">
    <property type="entry name" value="PROKAR_LIPOPROTEIN"/>
    <property type="match status" value="1"/>
</dbReference>
<dbReference type="AlphaFoldDB" id="A0A926E5J9"/>
<dbReference type="Gene3D" id="3.40.50.2300">
    <property type="match status" value="2"/>
</dbReference>
<feature type="compositionally biased region" description="Low complexity" evidence="4">
    <location>
        <begin position="34"/>
        <end position="46"/>
    </location>
</feature>
<comment type="caution">
    <text evidence="7">The sequence shown here is derived from an EMBL/GenBank/DDBJ whole genome shotgun (WGS) entry which is preliminary data.</text>
</comment>
<reference evidence="7" key="1">
    <citation type="submission" date="2020-08" db="EMBL/GenBank/DDBJ databases">
        <title>Genome public.</title>
        <authorList>
            <person name="Liu C."/>
            <person name="Sun Q."/>
        </authorList>
    </citation>
    <scope>NUCLEOTIDE SEQUENCE</scope>
    <source>
        <strain evidence="7">NSJ-33</strain>
    </source>
</reference>
<dbReference type="InterPro" id="IPR028082">
    <property type="entry name" value="Peripla_BP_I"/>
</dbReference>
<feature type="domain" description="Periplasmic binding protein" evidence="6">
    <location>
        <begin position="60"/>
        <end position="325"/>
    </location>
</feature>
<evidence type="ECO:0000313" key="8">
    <source>
        <dbReference type="Proteomes" id="UP000610760"/>
    </source>
</evidence>
<dbReference type="EMBL" id="JACRSV010000003">
    <property type="protein sequence ID" value="MBC8560559.1"/>
    <property type="molecule type" value="Genomic_DNA"/>
</dbReference>
<dbReference type="GO" id="GO:0030246">
    <property type="term" value="F:carbohydrate binding"/>
    <property type="evidence" value="ECO:0007669"/>
    <property type="project" value="UniProtKB-ARBA"/>
</dbReference>
<dbReference type="CDD" id="cd01536">
    <property type="entry name" value="PBP1_ABC_sugar_binding-like"/>
    <property type="match status" value="1"/>
</dbReference>